<dbReference type="KEGG" id="ssai:N0B31_07735"/>
<dbReference type="AlphaFoldDB" id="A0A9E7R6E6"/>
<feature type="domain" description="ChsH2 rubredoxin-like zinc ribbon" evidence="2">
    <location>
        <begin position="17"/>
        <end position="51"/>
    </location>
</feature>
<dbReference type="PANTHER" id="PTHR34075:SF5">
    <property type="entry name" value="BLR3430 PROTEIN"/>
    <property type="match status" value="1"/>
</dbReference>
<dbReference type="GeneID" id="74942303"/>
<dbReference type="PANTHER" id="PTHR34075">
    <property type="entry name" value="BLR3430 PROTEIN"/>
    <property type="match status" value="1"/>
</dbReference>
<dbReference type="Pfam" id="PF12172">
    <property type="entry name" value="zf-ChsH2"/>
    <property type="match status" value="1"/>
</dbReference>
<dbReference type="InterPro" id="IPR012340">
    <property type="entry name" value="NA-bd_OB-fold"/>
</dbReference>
<keyword evidence="4" id="KW-1185">Reference proteome</keyword>
<dbReference type="RefSeq" id="WP_260595293.1">
    <property type="nucleotide sequence ID" value="NZ_CP104003.1"/>
</dbReference>
<evidence type="ECO:0000259" key="1">
    <source>
        <dbReference type="Pfam" id="PF01796"/>
    </source>
</evidence>
<protein>
    <submittedName>
        <fullName evidence="3">Zinc ribbon domain-containing protein</fullName>
    </submittedName>
</protein>
<sequence>MSSDLPERLTYGEWTRALKEGRLLGQACGACANVLGTPKGACPHCGTRDLETVELPTSGEVYTETTVMVPPEGVEERGYQVAVVQVGEARVMGRVDGNGGEVHVDIGDSVELTGYIKGEGDDPAPLFRPAD</sequence>
<evidence type="ECO:0000259" key="2">
    <source>
        <dbReference type="Pfam" id="PF12172"/>
    </source>
</evidence>
<dbReference type="InterPro" id="IPR022002">
    <property type="entry name" value="ChsH2_Znr"/>
</dbReference>
<dbReference type="SUPFAM" id="SSF50249">
    <property type="entry name" value="Nucleic acid-binding proteins"/>
    <property type="match status" value="1"/>
</dbReference>
<proteinExistence type="predicted"/>
<organism evidence="3 4">
    <name type="scientific">Salinirubellus salinus</name>
    <dbReference type="NCBI Taxonomy" id="1364945"/>
    <lineage>
        <taxon>Archaea</taxon>
        <taxon>Methanobacteriati</taxon>
        <taxon>Methanobacteriota</taxon>
        <taxon>Stenosarchaea group</taxon>
        <taxon>Halobacteria</taxon>
        <taxon>Halobacteriales</taxon>
        <taxon>Natronomonadaceae</taxon>
        <taxon>Salinirubellus</taxon>
    </lineage>
</organism>
<dbReference type="EMBL" id="CP104003">
    <property type="protein sequence ID" value="UWM56173.1"/>
    <property type="molecule type" value="Genomic_DNA"/>
</dbReference>
<dbReference type="Gene3D" id="6.10.30.10">
    <property type="match status" value="1"/>
</dbReference>
<name>A0A9E7R6E6_9EURY</name>
<evidence type="ECO:0000313" key="4">
    <source>
        <dbReference type="Proteomes" id="UP001057580"/>
    </source>
</evidence>
<dbReference type="InterPro" id="IPR052513">
    <property type="entry name" value="Thioester_dehydratase-like"/>
</dbReference>
<feature type="domain" description="ChsH2 C-terminal OB-fold" evidence="1">
    <location>
        <begin position="53"/>
        <end position="113"/>
    </location>
</feature>
<dbReference type="Pfam" id="PF01796">
    <property type="entry name" value="OB_ChsH2_C"/>
    <property type="match status" value="1"/>
</dbReference>
<accession>A0A9E7R6E6</accession>
<dbReference type="Proteomes" id="UP001057580">
    <property type="component" value="Chromosome"/>
</dbReference>
<dbReference type="InterPro" id="IPR002878">
    <property type="entry name" value="ChsH2_C"/>
</dbReference>
<gene>
    <name evidence="3" type="ORF">N0B31_07735</name>
</gene>
<reference evidence="3" key="1">
    <citation type="submission" date="2022-09" db="EMBL/GenBank/DDBJ databases">
        <title>Diverse halophilic archaea isolated from saline environments.</title>
        <authorList>
            <person name="Cui H.-L."/>
        </authorList>
    </citation>
    <scope>NUCLEOTIDE SEQUENCE</scope>
    <source>
        <strain evidence="3">ZS-35-S2</strain>
    </source>
</reference>
<evidence type="ECO:0000313" key="3">
    <source>
        <dbReference type="EMBL" id="UWM56173.1"/>
    </source>
</evidence>